<dbReference type="GO" id="GO:0006357">
    <property type="term" value="P:regulation of transcription by RNA polymerase II"/>
    <property type="evidence" value="ECO:0007669"/>
    <property type="project" value="TreeGrafter"/>
</dbReference>
<organism evidence="5 6">
    <name type="scientific">Mycena indigotica</name>
    <dbReference type="NCBI Taxonomy" id="2126181"/>
    <lineage>
        <taxon>Eukaryota</taxon>
        <taxon>Fungi</taxon>
        <taxon>Dikarya</taxon>
        <taxon>Basidiomycota</taxon>
        <taxon>Agaricomycotina</taxon>
        <taxon>Agaricomycetes</taxon>
        <taxon>Agaricomycetidae</taxon>
        <taxon>Agaricales</taxon>
        <taxon>Marasmiineae</taxon>
        <taxon>Mycenaceae</taxon>
        <taxon>Mycena</taxon>
    </lineage>
</organism>
<reference evidence="5" key="1">
    <citation type="submission" date="2020-05" db="EMBL/GenBank/DDBJ databases">
        <title>Mycena genomes resolve the evolution of fungal bioluminescence.</title>
        <authorList>
            <person name="Tsai I.J."/>
        </authorList>
    </citation>
    <scope>NUCLEOTIDE SEQUENCE</scope>
    <source>
        <strain evidence="5">171206Taipei</strain>
    </source>
</reference>
<evidence type="ECO:0000256" key="3">
    <source>
        <dbReference type="ARBA" id="ARBA00023242"/>
    </source>
</evidence>
<dbReference type="RefSeq" id="XP_037223810.1">
    <property type="nucleotide sequence ID" value="XM_037358715.1"/>
</dbReference>
<gene>
    <name evidence="5" type="ORF">MIND_00180000</name>
</gene>
<proteinExistence type="predicted"/>
<evidence type="ECO:0000259" key="4">
    <source>
        <dbReference type="PROSITE" id="PS51184"/>
    </source>
</evidence>
<comment type="caution">
    <text evidence="5">The sequence shown here is derived from an EMBL/GenBank/DDBJ whole genome shotgun (WGS) entry which is preliminary data.</text>
</comment>
<dbReference type="Proteomes" id="UP000636479">
    <property type="component" value="Unassembled WGS sequence"/>
</dbReference>
<dbReference type="GO" id="GO:0032454">
    <property type="term" value="F:histone H3K9 demethylase activity"/>
    <property type="evidence" value="ECO:0007669"/>
    <property type="project" value="InterPro"/>
</dbReference>
<dbReference type="EMBL" id="JACAZF010000002">
    <property type="protein sequence ID" value="KAF7311702.1"/>
    <property type="molecule type" value="Genomic_DNA"/>
</dbReference>
<dbReference type="GO" id="GO:0000118">
    <property type="term" value="C:histone deacetylase complex"/>
    <property type="evidence" value="ECO:0007669"/>
    <property type="project" value="TreeGrafter"/>
</dbReference>
<dbReference type="PANTHER" id="PTHR12549">
    <property type="entry name" value="JMJC DOMAIN-CONTAINING HISTONE DEMETHYLATION PROTEIN"/>
    <property type="match status" value="1"/>
</dbReference>
<dbReference type="OrthoDB" id="1667110at2759"/>
<feature type="domain" description="JmjC" evidence="4">
    <location>
        <begin position="539"/>
        <end position="700"/>
    </location>
</feature>
<evidence type="ECO:0000256" key="2">
    <source>
        <dbReference type="ARBA" id="ARBA00022723"/>
    </source>
</evidence>
<keyword evidence="2" id="KW-0479">Metal-binding</keyword>
<name>A0A8H6WBD5_9AGAR</name>
<dbReference type="GO" id="GO:0031490">
    <property type="term" value="F:chromatin DNA binding"/>
    <property type="evidence" value="ECO:0007669"/>
    <property type="project" value="TreeGrafter"/>
</dbReference>
<dbReference type="GeneID" id="59341231"/>
<evidence type="ECO:0000313" key="5">
    <source>
        <dbReference type="EMBL" id="KAF7311702.1"/>
    </source>
</evidence>
<dbReference type="GO" id="GO:0046872">
    <property type="term" value="F:metal ion binding"/>
    <property type="evidence" value="ECO:0007669"/>
    <property type="project" value="UniProtKB-KW"/>
</dbReference>
<protein>
    <submittedName>
        <fullName evidence="5">JmjC domain-containing protein</fullName>
    </submittedName>
</protein>
<comment type="subcellular location">
    <subcellularLocation>
        <location evidence="1">Nucleus</location>
    </subcellularLocation>
</comment>
<sequence>MRDTLSSGPQTTLCWEQTNLYLRNRTEARRRRSGWNRRKASERETSATAYYIMPILCRYLARAHLLQEVRLHLFAVSSLRVILKSGDQEIAVLDNYTGSRVASWLNPVYRVRFTVTLCALPSTAQPSEITVDLYMHAPETALALYRPRILWMLPDAAKKRLPYSQFLVDQQPPPEIEARNACHGLVYRSDLTKIPFEALVLRRTEDFQYHEQLVCCKQLSHAAPCLSCRQGHEDLCRFLFLRTLVSHDGVIVGLSFTDIQPATSLQKRTAWHSPRDTEHIRHLRSFIAPVLAPVLQREAEHLLEPNILTHTRQVDYRVICDCCGASIFSGAWLCRTCGYESCFACYEALAIQNSKCTSSSHDREHFLPVTCLSNAEVNQTLEEISQTLSTLSTPPKWSHPVRSEFDDFRGANLKVRAYKISESAATTMTEAAFRTLWARGEPLLVTGASNGLELPWDPAYFRHNHGEELVTVVECQSGETEEMTIRQFFDQFQFGKARPRRKILPLKLKDWPPEEQFDIKYPQLATDFMRAMLFPNYMCGDGVYNLWSYLPSNIVHPDLGAKMYLAYANLNTADKVQGSTRLHLDMTDAFNLCVFAGETSSCEPGYATWDIFPADVTPELRQKLDPIHGQHLYLNDQMLAELANGGIFSYRLHQRQGDMVFIPAGCAHQVHNMSDCIKIAMDFVSPENIRRTVAVTKEFPVIAHMEEVLQVQTMLWFTWVSTQLQT</sequence>
<dbReference type="GO" id="GO:0000785">
    <property type="term" value="C:chromatin"/>
    <property type="evidence" value="ECO:0007669"/>
    <property type="project" value="TreeGrafter"/>
</dbReference>
<keyword evidence="3" id="KW-0539">Nucleus</keyword>
<dbReference type="PANTHER" id="PTHR12549:SF38">
    <property type="entry name" value="JMJC DOMAIN-CONTAINING HISTONE DEMETHYLASE 2, ISOFORM A"/>
    <property type="match status" value="1"/>
</dbReference>
<dbReference type="AlphaFoldDB" id="A0A8H6WBD5"/>
<dbReference type="PROSITE" id="PS51184">
    <property type="entry name" value="JMJC"/>
    <property type="match status" value="1"/>
</dbReference>
<dbReference type="SMART" id="SM00558">
    <property type="entry name" value="JmjC"/>
    <property type="match status" value="1"/>
</dbReference>
<dbReference type="Gene3D" id="2.60.120.650">
    <property type="entry name" value="Cupin"/>
    <property type="match status" value="1"/>
</dbReference>
<accession>A0A8H6WBD5</accession>
<evidence type="ECO:0000313" key="6">
    <source>
        <dbReference type="Proteomes" id="UP000636479"/>
    </source>
</evidence>
<keyword evidence="6" id="KW-1185">Reference proteome</keyword>
<dbReference type="SUPFAM" id="SSF51197">
    <property type="entry name" value="Clavaminate synthase-like"/>
    <property type="match status" value="1"/>
</dbReference>
<dbReference type="InterPro" id="IPR003347">
    <property type="entry name" value="JmjC_dom"/>
</dbReference>
<evidence type="ECO:0000256" key="1">
    <source>
        <dbReference type="ARBA" id="ARBA00004123"/>
    </source>
</evidence>
<dbReference type="InterPro" id="IPR045109">
    <property type="entry name" value="LSDs-like"/>
</dbReference>
<dbReference type="Pfam" id="PF02373">
    <property type="entry name" value="JmjC"/>
    <property type="match status" value="1"/>
</dbReference>
<dbReference type="GO" id="GO:0003712">
    <property type="term" value="F:transcription coregulator activity"/>
    <property type="evidence" value="ECO:0007669"/>
    <property type="project" value="TreeGrafter"/>
</dbReference>